<dbReference type="Pfam" id="PF22936">
    <property type="entry name" value="Pol_BBD"/>
    <property type="match status" value="1"/>
</dbReference>
<protein>
    <recommendedName>
        <fullName evidence="2">Retrovirus-related Pol polyprotein from transposon TNT 1-94-like beta-barrel domain-containing protein</fullName>
    </recommendedName>
</protein>
<evidence type="ECO:0000256" key="1">
    <source>
        <dbReference type="SAM" id="MobiDB-lite"/>
    </source>
</evidence>
<name>A0A371GGZ7_MUCPR</name>
<feature type="region of interest" description="Disordered" evidence="1">
    <location>
        <begin position="10"/>
        <end position="54"/>
    </location>
</feature>
<feature type="non-terminal residue" evidence="3">
    <location>
        <position position="1"/>
    </location>
</feature>
<accession>A0A371GGZ7</accession>
<reference evidence="3" key="1">
    <citation type="submission" date="2018-05" db="EMBL/GenBank/DDBJ databases">
        <title>Draft genome of Mucuna pruriens seed.</title>
        <authorList>
            <person name="Nnadi N.E."/>
            <person name="Vos R."/>
            <person name="Hasami M.H."/>
            <person name="Devisetty U.K."/>
            <person name="Aguiy J.C."/>
        </authorList>
    </citation>
    <scope>NUCLEOTIDE SEQUENCE [LARGE SCALE GENOMIC DNA]</scope>
    <source>
        <strain evidence="3">JCA_2017</strain>
    </source>
</reference>
<comment type="caution">
    <text evidence="3">The sequence shown here is derived from an EMBL/GenBank/DDBJ whole genome shotgun (WGS) entry which is preliminary data.</text>
</comment>
<feature type="compositionally biased region" description="Polar residues" evidence="1">
    <location>
        <begin position="38"/>
        <end position="51"/>
    </location>
</feature>
<gene>
    <name evidence="3" type="ORF">CR513_28392</name>
</gene>
<evidence type="ECO:0000313" key="4">
    <source>
        <dbReference type="Proteomes" id="UP000257109"/>
    </source>
</evidence>
<dbReference type="InterPro" id="IPR054722">
    <property type="entry name" value="PolX-like_BBD"/>
</dbReference>
<dbReference type="AlphaFoldDB" id="A0A371GGZ7"/>
<dbReference type="EMBL" id="QJKJ01005560">
    <property type="protein sequence ID" value="RDX89834.1"/>
    <property type="molecule type" value="Genomic_DNA"/>
</dbReference>
<evidence type="ECO:0000259" key="2">
    <source>
        <dbReference type="Pfam" id="PF22936"/>
    </source>
</evidence>
<organism evidence="3 4">
    <name type="scientific">Mucuna pruriens</name>
    <name type="common">Velvet bean</name>
    <name type="synonym">Dolichos pruriens</name>
    <dbReference type="NCBI Taxonomy" id="157652"/>
    <lineage>
        <taxon>Eukaryota</taxon>
        <taxon>Viridiplantae</taxon>
        <taxon>Streptophyta</taxon>
        <taxon>Embryophyta</taxon>
        <taxon>Tracheophyta</taxon>
        <taxon>Spermatophyta</taxon>
        <taxon>Magnoliopsida</taxon>
        <taxon>eudicotyledons</taxon>
        <taxon>Gunneridae</taxon>
        <taxon>Pentapetalae</taxon>
        <taxon>rosids</taxon>
        <taxon>fabids</taxon>
        <taxon>Fabales</taxon>
        <taxon>Fabaceae</taxon>
        <taxon>Papilionoideae</taxon>
        <taxon>50 kb inversion clade</taxon>
        <taxon>NPAAA clade</taxon>
        <taxon>indigoferoid/millettioid clade</taxon>
        <taxon>Phaseoleae</taxon>
        <taxon>Mucuna</taxon>
    </lineage>
</organism>
<keyword evidence="4" id="KW-1185">Reference proteome</keyword>
<evidence type="ECO:0000313" key="3">
    <source>
        <dbReference type="EMBL" id="RDX89834.1"/>
    </source>
</evidence>
<sequence length="181" mass="20374">MRVVAQALQAQAFRKNDGGGNKNKKGKWKNKLKDSSEGSKISNHNSGGNNYKKNEVHEKFSKKVGNQNRGGQRKFVKGIYSVVHEDKPQMTQGNNDDSDSNHILLMATTSDCAKSDVWNLDVGCSNHMTGNKGWFVNLDEKVKRMMKFANNSTITVERMGKVLIQRRDGQQLFIIDVLYVP</sequence>
<feature type="domain" description="Retrovirus-related Pol polyprotein from transposon TNT 1-94-like beta-barrel" evidence="2">
    <location>
        <begin position="118"/>
        <end position="181"/>
    </location>
</feature>
<dbReference type="OrthoDB" id="2015125at2759"/>
<dbReference type="Proteomes" id="UP000257109">
    <property type="component" value="Unassembled WGS sequence"/>
</dbReference>
<proteinExistence type="predicted"/>